<reference evidence="6 7" key="1">
    <citation type="submission" date="2018-05" db="EMBL/GenBank/DDBJ databases">
        <authorList>
            <person name="Goeker M."/>
            <person name="Huntemann M."/>
            <person name="Clum A."/>
            <person name="Pillay M."/>
            <person name="Palaniappan K."/>
            <person name="Varghese N."/>
            <person name="Mikhailova N."/>
            <person name="Stamatis D."/>
            <person name="Reddy T."/>
            <person name="Daum C."/>
            <person name="Shapiro N."/>
            <person name="Ivanova N."/>
            <person name="Kyrpides N."/>
            <person name="Woyke T."/>
        </authorList>
    </citation>
    <scope>NUCLEOTIDE SEQUENCE [LARGE SCALE GENOMIC DNA]</scope>
    <source>
        <strain evidence="6 7">DSM 26524</strain>
    </source>
</reference>
<keyword evidence="7" id="KW-1185">Reference proteome</keyword>
<evidence type="ECO:0000259" key="4">
    <source>
        <dbReference type="Pfam" id="PF07602"/>
    </source>
</evidence>
<dbReference type="Pfam" id="PF07602">
    <property type="entry name" value="DUF1565"/>
    <property type="match status" value="1"/>
</dbReference>
<accession>A0AB73T4N1</accession>
<name>A0AB73T4N1_9FIRM</name>
<evidence type="ECO:0000259" key="5">
    <source>
        <dbReference type="Pfam" id="PF21258"/>
    </source>
</evidence>
<dbReference type="Pfam" id="PF21258">
    <property type="entry name" value="Glyco_hydro_120_ins"/>
    <property type="match status" value="1"/>
</dbReference>
<dbReference type="EMBL" id="QGGY01000005">
    <property type="protein sequence ID" value="PWJ76037.1"/>
    <property type="molecule type" value="Genomic_DNA"/>
</dbReference>
<gene>
    <name evidence="6" type="ORF">C7383_10571</name>
</gene>
<dbReference type="SUPFAM" id="SSF51126">
    <property type="entry name" value="Pectin lyase-like"/>
    <property type="match status" value="1"/>
</dbReference>
<comment type="caution">
    <text evidence="6">The sequence shown here is derived from an EMBL/GenBank/DDBJ whole genome shotgun (WGS) entry which is preliminary data.</text>
</comment>
<dbReference type="GO" id="GO:0016837">
    <property type="term" value="F:carbon-oxygen lyase activity, acting on polysaccharides"/>
    <property type="evidence" value="ECO:0007669"/>
    <property type="project" value="TreeGrafter"/>
</dbReference>
<dbReference type="InterPro" id="IPR049169">
    <property type="entry name" value="Glyco_hydro_120_ins"/>
</dbReference>
<dbReference type="Gene3D" id="2.160.20.10">
    <property type="entry name" value="Single-stranded right-handed beta-helix, Pectin lyase-like"/>
    <property type="match status" value="1"/>
</dbReference>
<proteinExistence type="predicted"/>
<dbReference type="InterPro" id="IPR011459">
    <property type="entry name" value="DUF1565"/>
</dbReference>
<comment type="subcellular location">
    <subcellularLocation>
        <location evidence="1">Secreted</location>
    </subcellularLocation>
</comment>
<dbReference type="PANTHER" id="PTHR40088">
    <property type="entry name" value="PECTATE LYASE (EUROFUNG)"/>
    <property type="match status" value="1"/>
</dbReference>
<dbReference type="InterPro" id="IPR011050">
    <property type="entry name" value="Pectin_lyase_fold/virulence"/>
</dbReference>
<dbReference type="GO" id="GO:0005576">
    <property type="term" value="C:extracellular region"/>
    <property type="evidence" value="ECO:0007669"/>
    <property type="project" value="UniProtKB-SubCell"/>
</dbReference>
<dbReference type="RefSeq" id="WP_109626104.1">
    <property type="nucleotide sequence ID" value="NZ_CABJAT010000005.1"/>
</dbReference>
<protein>
    <submittedName>
        <fullName evidence="6">Uncharacterized protein DUF1565</fullName>
    </submittedName>
</protein>
<evidence type="ECO:0000313" key="6">
    <source>
        <dbReference type="EMBL" id="PWJ76037.1"/>
    </source>
</evidence>
<organism evidence="6 7">
    <name type="scientific">Murimonas intestini</name>
    <dbReference type="NCBI Taxonomy" id="1337051"/>
    <lineage>
        <taxon>Bacteria</taxon>
        <taxon>Bacillati</taxon>
        <taxon>Bacillota</taxon>
        <taxon>Clostridia</taxon>
        <taxon>Lachnospirales</taxon>
        <taxon>Lachnospiraceae</taxon>
        <taxon>Murimonas</taxon>
    </lineage>
</organism>
<dbReference type="InterPro" id="IPR052052">
    <property type="entry name" value="Polysaccharide_Lyase_9"/>
</dbReference>
<dbReference type="InterPro" id="IPR012334">
    <property type="entry name" value="Pectin_lyas_fold"/>
</dbReference>
<dbReference type="InterPro" id="IPR013780">
    <property type="entry name" value="Glyco_hydro_b"/>
</dbReference>
<feature type="domain" description="DUF1565" evidence="4">
    <location>
        <begin position="8"/>
        <end position="47"/>
    </location>
</feature>
<dbReference type="Gene3D" id="2.60.40.1180">
    <property type="entry name" value="Golgi alpha-mannosidase II"/>
    <property type="match status" value="1"/>
</dbReference>
<dbReference type="PANTHER" id="PTHR40088:SF2">
    <property type="entry name" value="SECRETED SUGAR HYDROLASE"/>
    <property type="match status" value="1"/>
</dbReference>
<evidence type="ECO:0000256" key="3">
    <source>
        <dbReference type="ARBA" id="ARBA00022729"/>
    </source>
</evidence>
<keyword evidence="3" id="KW-0732">Signal</keyword>
<dbReference type="AlphaFoldDB" id="A0AB73T4N1"/>
<evidence type="ECO:0000256" key="2">
    <source>
        <dbReference type="ARBA" id="ARBA00022525"/>
    </source>
</evidence>
<keyword evidence="2" id="KW-0964">Secreted</keyword>
<evidence type="ECO:0000256" key="1">
    <source>
        <dbReference type="ARBA" id="ARBA00004613"/>
    </source>
</evidence>
<sequence>MREYHVSVNGCDMAEGTKERPFRTISKAAEMAQAGDCVVVHEGTYREWVKPKHSGRSNISRITYEAAPGEKPVIKGSELVKDWVQVEGNVWKAVLPNSFFGEYNPYKEVLGGDWFISPADDSLHAGDVYMNGRSFYEAKSLEEVKNPVMRTEGVNPPWTKHGEPLLHPEESIYQWYAEVDQENTVIYANFQGKDPNMEMTEINVRKCCFYPDRTGRNYITVRGFEMAQAACPWTPPTADQPGLLGVNWSKGWIIENNIIHDAKCSGISIGKEASTGHNMCTRGHRKPGYQYQMEAVFRARQIGWSRETTGSHIIRNNIIYDCGQNGIVGHMGCVFSRIYQNHIYNIAVKHEFFGYEIAGIKLHAAIDVQIIQNKIHNCTLGTWLDWQAQGARVSRNLYYSNDRDLMVEVTHGPYIVDNNIFASAYNFDNAAQGGAYIHNLCCGTMRRIDVLDRSTPYHFQHTTEVAGTAVVYSGDDRICQNIFLGGDEDACNEEISYGTERYTGHPASMEEYIEKVTSFGNGDMEQFMQVKQPVYINGNAYLNGAGAFDREAKNFLSEKDPAVRVIEEEDGTYLEINVERGMLDMPEEIYTTEKLGMPRITEAPYDNPDGTSIVFDQDFTGRLRMESPLAGPLEGLKEGFNRILVWPGN</sequence>
<feature type="domain" description="Glycoside hydrolase 120 insertion" evidence="5">
    <location>
        <begin position="80"/>
        <end position="202"/>
    </location>
</feature>
<dbReference type="Proteomes" id="UP000245412">
    <property type="component" value="Unassembled WGS sequence"/>
</dbReference>
<evidence type="ECO:0000313" key="7">
    <source>
        <dbReference type="Proteomes" id="UP000245412"/>
    </source>
</evidence>